<dbReference type="GO" id="GO:0005737">
    <property type="term" value="C:cytoplasm"/>
    <property type="evidence" value="ECO:0007669"/>
    <property type="project" value="UniProtKB-SubCell"/>
</dbReference>
<sequence>MAKLCLVRIDSRMIHGQVMTMWSKTDGINHILAIDDGIAADPFMKDIYMMAVPHTLKVMIVSVEEAAKMWQESTLPDDRYLVLFKDVHTALRAWKAGFQYESLQVGNLTPEKKSKMLHPHSRLSAEHIPELQELAANGVQVYAQSVPTEKKTMLDELVKKL</sequence>
<keyword evidence="7" id="KW-0418">Kinase</keyword>
<evidence type="ECO:0000256" key="3">
    <source>
        <dbReference type="ARBA" id="ARBA00022490"/>
    </source>
</evidence>
<dbReference type="InterPro" id="IPR004720">
    <property type="entry name" value="PTS_IIB_sorbose-sp"/>
</dbReference>
<dbReference type="PROSITE" id="PS51101">
    <property type="entry name" value="PTS_EIIB_TYPE_4"/>
    <property type="match status" value="1"/>
</dbReference>
<dbReference type="SUPFAM" id="SSF52728">
    <property type="entry name" value="PTS IIb component"/>
    <property type="match status" value="1"/>
</dbReference>
<evidence type="ECO:0000256" key="7">
    <source>
        <dbReference type="ARBA" id="ARBA00022777"/>
    </source>
</evidence>
<evidence type="ECO:0000256" key="5">
    <source>
        <dbReference type="ARBA" id="ARBA00022679"/>
    </source>
</evidence>
<dbReference type="Proteomes" id="UP000886800">
    <property type="component" value="Unassembled WGS sequence"/>
</dbReference>
<dbReference type="InterPro" id="IPR036667">
    <property type="entry name" value="PTS_IIB_sorbose-sp_sf"/>
</dbReference>
<keyword evidence="2" id="KW-0813">Transport</keyword>
<evidence type="ECO:0000256" key="1">
    <source>
        <dbReference type="ARBA" id="ARBA00004496"/>
    </source>
</evidence>
<evidence type="ECO:0000313" key="9">
    <source>
        <dbReference type="EMBL" id="HIX66398.1"/>
    </source>
</evidence>
<dbReference type="GO" id="GO:0009401">
    <property type="term" value="P:phosphoenolpyruvate-dependent sugar phosphotransferase system"/>
    <property type="evidence" value="ECO:0007669"/>
    <property type="project" value="UniProtKB-KW"/>
</dbReference>
<keyword evidence="5" id="KW-0808">Transferase</keyword>
<name>A0A9D1WSI1_9FIRM</name>
<comment type="caution">
    <text evidence="9">The sequence shown here is derived from an EMBL/GenBank/DDBJ whole genome shotgun (WGS) entry which is preliminary data.</text>
</comment>
<dbReference type="EMBL" id="DXES01000192">
    <property type="protein sequence ID" value="HIX66398.1"/>
    <property type="molecule type" value="Genomic_DNA"/>
</dbReference>
<dbReference type="AlphaFoldDB" id="A0A9D1WSI1"/>
<dbReference type="Pfam" id="PF03830">
    <property type="entry name" value="PTSIIB_sorb"/>
    <property type="match status" value="1"/>
</dbReference>
<proteinExistence type="predicted"/>
<evidence type="ECO:0000256" key="2">
    <source>
        <dbReference type="ARBA" id="ARBA00022448"/>
    </source>
</evidence>
<dbReference type="GO" id="GO:0008982">
    <property type="term" value="F:protein-N(PI)-phosphohistidine-sugar phosphotransferase activity"/>
    <property type="evidence" value="ECO:0007669"/>
    <property type="project" value="InterPro"/>
</dbReference>
<evidence type="ECO:0000256" key="6">
    <source>
        <dbReference type="ARBA" id="ARBA00022683"/>
    </source>
</evidence>
<evidence type="ECO:0000256" key="4">
    <source>
        <dbReference type="ARBA" id="ARBA00022597"/>
    </source>
</evidence>
<dbReference type="Gene3D" id="3.40.35.10">
    <property type="entry name" value="Phosphotransferase system, sorbose subfamily IIB component"/>
    <property type="match status" value="1"/>
</dbReference>
<protein>
    <submittedName>
        <fullName evidence="9">PTS sugar transporter subunit IIB</fullName>
    </submittedName>
</protein>
<organism evidence="9 10">
    <name type="scientific">Candidatus Anaerotruncus excrementipullorum</name>
    <dbReference type="NCBI Taxonomy" id="2838465"/>
    <lineage>
        <taxon>Bacteria</taxon>
        <taxon>Bacillati</taxon>
        <taxon>Bacillota</taxon>
        <taxon>Clostridia</taxon>
        <taxon>Eubacteriales</taxon>
        <taxon>Oscillospiraceae</taxon>
        <taxon>Anaerotruncus</taxon>
    </lineage>
</organism>
<feature type="domain" description="PTS EIIB type-4" evidence="8">
    <location>
        <begin position="1"/>
        <end position="161"/>
    </location>
</feature>
<comment type="subcellular location">
    <subcellularLocation>
        <location evidence="1">Cytoplasm</location>
    </subcellularLocation>
</comment>
<dbReference type="GO" id="GO:0016301">
    <property type="term" value="F:kinase activity"/>
    <property type="evidence" value="ECO:0007669"/>
    <property type="project" value="UniProtKB-KW"/>
</dbReference>
<reference evidence="9" key="2">
    <citation type="submission" date="2021-04" db="EMBL/GenBank/DDBJ databases">
        <authorList>
            <person name="Gilroy R."/>
        </authorList>
    </citation>
    <scope>NUCLEOTIDE SEQUENCE</scope>
    <source>
        <strain evidence="9">CHK188-5543</strain>
    </source>
</reference>
<reference evidence="9" key="1">
    <citation type="journal article" date="2021" name="PeerJ">
        <title>Extensive microbial diversity within the chicken gut microbiome revealed by metagenomics and culture.</title>
        <authorList>
            <person name="Gilroy R."/>
            <person name="Ravi A."/>
            <person name="Getino M."/>
            <person name="Pursley I."/>
            <person name="Horton D.L."/>
            <person name="Alikhan N.F."/>
            <person name="Baker D."/>
            <person name="Gharbi K."/>
            <person name="Hall N."/>
            <person name="Watson M."/>
            <person name="Adriaenssens E.M."/>
            <person name="Foster-Nyarko E."/>
            <person name="Jarju S."/>
            <person name="Secka A."/>
            <person name="Antonio M."/>
            <person name="Oren A."/>
            <person name="Chaudhuri R.R."/>
            <person name="La Ragione R."/>
            <person name="Hildebrand F."/>
            <person name="Pallen M.J."/>
        </authorList>
    </citation>
    <scope>NUCLEOTIDE SEQUENCE</scope>
    <source>
        <strain evidence="9">CHK188-5543</strain>
    </source>
</reference>
<gene>
    <name evidence="9" type="ORF">H9736_09140</name>
</gene>
<evidence type="ECO:0000259" key="8">
    <source>
        <dbReference type="PROSITE" id="PS51101"/>
    </source>
</evidence>
<keyword evidence="6" id="KW-0598">Phosphotransferase system</keyword>
<evidence type="ECO:0000313" key="10">
    <source>
        <dbReference type="Proteomes" id="UP000886800"/>
    </source>
</evidence>
<keyword evidence="3" id="KW-0963">Cytoplasm</keyword>
<accession>A0A9D1WSI1</accession>
<keyword evidence="4 9" id="KW-0762">Sugar transport</keyword>